<proteinExistence type="predicted"/>
<dbReference type="RefSeq" id="WP_189091481.1">
    <property type="nucleotide sequence ID" value="NZ_BMQL01000019.1"/>
</dbReference>
<organism evidence="1 2">
    <name type="scientific">Deinococcus ruber</name>
    <dbReference type="NCBI Taxonomy" id="1848197"/>
    <lineage>
        <taxon>Bacteria</taxon>
        <taxon>Thermotogati</taxon>
        <taxon>Deinococcota</taxon>
        <taxon>Deinococci</taxon>
        <taxon>Deinococcales</taxon>
        <taxon>Deinococcaceae</taxon>
        <taxon>Deinococcus</taxon>
    </lineage>
</organism>
<evidence type="ECO:0000313" key="1">
    <source>
        <dbReference type="EMBL" id="GGR16611.1"/>
    </source>
</evidence>
<accession>A0A918CE58</accession>
<sequence>MIVVRIEVHPNGNAERAREIERLSIRNIGGTEEHGDYLIGLGPPEHPQHVTATLRHWPRTRRVASLIHRALVTLLPDLLEEA</sequence>
<reference evidence="1" key="1">
    <citation type="journal article" date="2014" name="Int. J. Syst. Evol. Microbiol.">
        <title>Complete genome sequence of Corynebacterium casei LMG S-19264T (=DSM 44701T), isolated from a smear-ripened cheese.</title>
        <authorList>
            <consortium name="US DOE Joint Genome Institute (JGI-PGF)"/>
            <person name="Walter F."/>
            <person name="Albersmeier A."/>
            <person name="Kalinowski J."/>
            <person name="Ruckert C."/>
        </authorList>
    </citation>
    <scope>NUCLEOTIDE SEQUENCE</scope>
    <source>
        <strain evidence="1">JCM 31311</strain>
    </source>
</reference>
<reference evidence="1" key="2">
    <citation type="submission" date="2020-09" db="EMBL/GenBank/DDBJ databases">
        <authorList>
            <person name="Sun Q."/>
            <person name="Ohkuma M."/>
        </authorList>
    </citation>
    <scope>NUCLEOTIDE SEQUENCE</scope>
    <source>
        <strain evidence="1">JCM 31311</strain>
    </source>
</reference>
<dbReference type="AlphaFoldDB" id="A0A918CE58"/>
<protein>
    <submittedName>
        <fullName evidence="1">Uncharacterized protein</fullName>
    </submittedName>
</protein>
<evidence type="ECO:0000313" key="2">
    <source>
        <dbReference type="Proteomes" id="UP000603865"/>
    </source>
</evidence>
<dbReference type="Proteomes" id="UP000603865">
    <property type="component" value="Unassembled WGS sequence"/>
</dbReference>
<comment type="caution">
    <text evidence="1">The sequence shown here is derived from an EMBL/GenBank/DDBJ whole genome shotgun (WGS) entry which is preliminary data.</text>
</comment>
<dbReference type="EMBL" id="BMQL01000019">
    <property type="protein sequence ID" value="GGR16611.1"/>
    <property type="molecule type" value="Genomic_DNA"/>
</dbReference>
<gene>
    <name evidence="1" type="ORF">GCM10008957_31570</name>
</gene>
<keyword evidence="2" id="KW-1185">Reference proteome</keyword>
<name>A0A918CE58_9DEIO</name>